<feature type="region of interest" description="Disordered" evidence="1">
    <location>
        <begin position="46"/>
        <end position="99"/>
    </location>
</feature>
<sequence>MRPRLFYEYSSLCRRVSSPASAEFSNSQGCIDDAGRRHGNIFDVTRRPTERDARRALGQARERESDKLYTRVQPLLYASDRDDDDDDDDDTTSTVDGDT</sequence>
<organism evidence="2 3">
    <name type="scientific">Cardiocondyla obscurior</name>
    <dbReference type="NCBI Taxonomy" id="286306"/>
    <lineage>
        <taxon>Eukaryota</taxon>
        <taxon>Metazoa</taxon>
        <taxon>Ecdysozoa</taxon>
        <taxon>Arthropoda</taxon>
        <taxon>Hexapoda</taxon>
        <taxon>Insecta</taxon>
        <taxon>Pterygota</taxon>
        <taxon>Neoptera</taxon>
        <taxon>Endopterygota</taxon>
        <taxon>Hymenoptera</taxon>
        <taxon>Apocrita</taxon>
        <taxon>Aculeata</taxon>
        <taxon>Formicoidea</taxon>
        <taxon>Formicidae</taxon>
        <taxon>Myrmicinae</taxon>
        <taxon>Cardiocondyla</taxon>
    </lineage>
</organism>
<name>A0AAW2GNJ4_9HYME</name>
<evidence type="ECO:0000313" key="2">
    <source>
        <dbReference type="EMBL" id="KAL0128824.1"/>
    </source>
</evidence>
<feature type="compositionally biased region" description="Basic and acidic residues" evidence="1">
    <location>
        <begin position="46"/>
        <end position="69"/>
    </location>
</feature>
<dbReference type="AlphaFoldDB" id="A0AAW2GNJ4"/>
<accession>A0AAW2GNJ4</accession>
<protein>
    <submittedName>
        <fullName evidence="2">Uncharacterized protein</fullName>
    </submittedName>
</protein>
<keyword evidence="3" id="KW-1185">Reference proteome</keyword>
<feature type="compositionally biased region" description="Acidic residues" evidence="1">
    <location>
        <begin position="81"/>
        <end position="99"/>
    </location>
</feature>
<dbReference type="EMBL" id="JADYXP020000003">
    <property type="protein sequence ID" value="KAL0128824.1"/>
    <property type="molecule type" value="Genomic_DNA"/>
</dbReference>
<proteinExistence type="predicted"/>
<gene>
    <name evidence="2" type="ORF">PUN28_003895</name>
</gene>
<evidence type="ECO:0000313" key="3">
    <source>
        <dbReference type="Proteomes" id="UP001430953"/>
    </source>
</evidence>
<comment type="caution">
    <text evidence="2">The sequence shown here is derived from an EMBL/GenBank/DDBJ whole genome shotgun (WGS) entry which is preliminary data.</text>
</comment>
<reference evidence="2 3" key="1">
    <citation type="submission" date="2023-03" db="EMBL/GenBank/DDBJ databases">
        <title>High recombination rates correlate with genetic variation in Cardiocondyla obscurior ants.</title>
        <authorList>
            <person name="Errbii M."/>
        </authorList>
    </citation>
    <scope>NUCLEOTIDE SEQUENCE [LARGE SCALE GENOMIC DNA]</scope>
    <source>
        <strain evidence="2">Alpha-2009</strain>
        <tissue evidence="2">Whole body</tissue>
    </source>
</reference>
<dbReference type="Proteomes" id="UP001430953">
    <property type="component" value="Unassembled WGS sequence"/>
</dbReference>
<evidence type="ECO:0000256" key="1">
    <source>
        <dbReference type="SAM" id="MobiDB-lite"/>
    </source>
</evidence>